<organism evidence="3 4">
    <name type="scientific">Halocatena pleomorpha</name>
    <dbReference type="NCBI Taxonomy" id="1785090"/>
    <lineage>
        <taxon>Archaea</taxon>
        <taxon>Methanobacteriati</taxon>
        <taxon>Methanobacteriota</taxon>
        <taxon>Stenosarchaea group</taxon>
        <taxon>Halobacteria</taxon>
        <taxon>Halobacteriales</taxon>
        <taxon>Natronomonadaceae</taxon>
        <taxon>Halocatena</taxon>
    </lineage>
</organism>
<accession>A0A3P3RJ45</accession>
<name>A0A3P3RJ45_9EURY</name>
<dbReference type="NCBIfam" id="TIGR02537">
    <property type="entry name" value="arch_flag_Nterm"/>
    <property type="match status" value="1"/>
</dbReference>
<dbReference type="InterPro" id="IPR012859">
    <property type="entry name" value="Pilin_N_archaeal"/>
</dbReference>
<evidence type="ECO:0000256" key="1">
    <source>
        <dbReference type="SAM" id="Phobius"/>
    </source>
</evidence>
<keyword evidence="1" id="KW-0472">Membrane</keyword>
<keyword evidence="1" id="KW-0812">Transmembrane</keyword>
<comment type="caution">
    <text evidence="3">The sequence shown here is derived from an EMBL/GenBank/DDBJ whole genome shotgun (WGS) entry which is preliminary data.</text>
</comment>
<keyword evidence="4" id="KW-1185">Reference proteome</keyword>
<dbReference type="Pfam" id="PF07790">
    <property type="entry name" value="Pilin_N"/>
    <property type="match status" value="1"/>
</dbReference>
<evidence type="ECO:0000313" key="3">
    <source>
        <dbReference type="EMBL" id="RRJ32829.1"/>
    </source>
</evidence>
<dbReference type="EMBL" id="RRCH01000006">
    <property type="protein sequence ID" value="RRJ32829.1"/>
    <property type="molecule type" value="Genomic_DNA"/>
</dbReference>
<dbReference type="AlphaFoldDB" id="A0A3P3RJ45"/>
<proteinExistence type="predicted"/>
<gene>
    <name evidence="3" type="ORF">EIK79_04000</name>
</gene>
<dbReference type="PANTHER" id="PTHR38138:SF1">
    <property type="entry name" value="ARCHAEAL TYPE IV PILIN N-TERMINAL DOMAIN-CONTAINING PROTEIN"/>
    <property type="match status" value="1"/>
</dbReference>
<dbReference type="InterPro" id="IPR013373">
    <property type="entry name" value="Flagellin/pilin_N_arc"/>
</dbReference>
<evidence type="ECO:0000313" key="4">
    <source>
        <dbReference type="Proteomes" id="UP000282322"/>
    </source>
</evidence>
<reference evidence="3 4" key="1">
    <citation type="submission" date="2018-11" db="EMBL/GenBank/DDBJ databases">
        <title>Taxonoimc description of Halomarina strain SPP-AMP-1.</title>
        <authorList>
            <person name="Pal Y."/>
            <person name="Srinivasana K."/>
            <person name="Verma A."/>
            <person name="Kumar P."/>
        </authorList>
    </citation>
    <scope>NUCLEOTIDE SEQUENCE [LARGE SCALE GENOMIC DNA]</scope>
    <source>
        <strain evidence="3 4">SPP-AMP-1</strain>
    </source>
</reference>
<keyword evidence="1" id="KW-1133">Transmembrane helix</keyword>
<feature type="transmembrane region" description="Helical" evidence="1">
    <location>
        <begin position="135"/>
        <end position="160"/>
    </location>
</feature>
<dbReference type="Proteomes" id="UP000282322">
    <property type="component" value="Unassembled WGS sequence"/>
</dbReference>
<evidence type="ECO:0000259" key="2">
    <source>
        <dbReference type="Pfam" id="PF07790"/>
    </source>
</evidence>
<dbReference type="PANTHER" id="PTHR38138">
    <property type="entry name" value="VNG6441H"/>
    <property type="match status" value="1"/>
</dbReference>
<protein>
    <submittedName>
        <fullName evidence="3">Type IV pilin</fullName>
    </submittedName>
</protein>
<feature type="domain" description="Archaeal Type IV pilin N-terminal" evidence="2">
    <location>
        <begin position="130"/>
        <end position="202"/>
    </location>
</feature>
<sequence length="256" mass="27367">MRRIDSSFDTLIVSPFGTRRCCCDRVDSGRLGSGATFYGPSRSFQLATVSGSSSHVRSPFWVEEASKRKRRGSTRCEVDPASPCIRSSRADWDLSCVARFSAVWCLSGGGPYVEAIDTMRTKQLLYGEERGVSPVIGVIVMVAITVILAAVIGAFVFGLGGEQEQPPQARLDLAVNGEQVTLRHDSGDALAVRTMDIVLDGSSIGSGALEPGGSDEAYTAGETIYTGSVDSGTEILVVWRSPTSDRTTTLFHSTMP</sequence>